<dbReference type="AlphaFoldDB" id="A0A8J2WHS6"/>
<keyword evidence="3" id="KW-1185">Reference proteome</keyword>
<dbReference type="EMBL" id="CAKKLH010000278">
    <property type="protein sequence ID" value="CAH0107708.1"/>
    <property type="molecule type" value="Genomic_DNA"/>
</dbReference>
<accession>A0A8J2WHS6</accession>
<name>A0A8J2WHS6_9CRUS</name>
<comment type="caution">
    <text evidence="2">The sequence shown here is derived from an EMBL/GenBank/DDBJ whole genome shotgun (WGS) entry which is preliminary data.</text>
</comment>
<reference evidence="2" key="1">
    <citation type="submission" date="2021-11" db="EMBL/GenBank/DDBJ databases">
        <authorList>
            <person name="Schell T."/>
        </authorList>
    </citation>
    <scope>NUCLEOTIDE SEQUENCE</scope>
    <source>
        <strain evidence="2">M5</strain>
    </source>
</reference>
<organism evidence="2 3">
    <name type="scientific">Daphnia galeata</name>
    <dbReference type="NCBI Taxonomy" id="27404"/>
    <lineage>
        <taxon>Eukaryota</taxon>
        <taxon>Metazoa</taxon>
        <taxon>Ecdysozoa</taxon>
        <taxon>Arthropoda</taxon>
        <taxon>Crustacea</taxon>
        <taxon>Branchiopoda</taxon>
        <taxon>Diplostraca</taxon>
        <taxon>Cladocera</taxon>
        <taxon>Anomopoda</taxon>
        <taxon>Daphniidae</taxon>
        <taxon>Daphnia</taxon>
    </lineage>
</organism>
<gene>
    <name evidence="2" type="ORF">DGAL_LOCUS11038</name>
</gene>
<evidence type="ECO:0000313" key="2">
    <source>
        <dbReference type="EMBL" id="CAH0107708.1"/>
    </source>
</evidence>
<dbReference type="Gene3D" id="1.10.10.2520">
    <property type="entry name" value="Cell wall hydrolase SleB, domain 1"/>
    <property type="match status" value="1"/>
</dbReference>
<feature type="domain" description="Cell wall hydrolase SleB" evidence="1">
    <location>
        <begin position="25"/>
        <end position="143"/>
    </location>
</feature>
<dbReference type="GO" id="GO:0016787">
    <property type="term" value="F:hydrolase activity"/>
    <property type="evidence" value="ECO:0007669"/>
    <property type="project" value="InterPro"/>
</dbReference>
<dbReference type="Pfam" id="PF07486">
    <property type="entry name" value="Hydrolase_2"/>
    <property type="match status" value="1"/>
</dbReference>
<evidence type="ECO:0000259" key="1">
    <source>
        <dbReference type="Pfam" id="PF07486"/>
    </source>
</evidence>
<dbReference type="Proteomes" id="UP000789390">
    <property type="component" value="Unassembled WGS sequence"/>
</dbReference>
<dbReference type="InterPro" id="IPR011105">
    <property type="entry name" value="Cell_wall_hydrolase_SleB"/>
</dbReference>
<dbReference type="InterPro" id="IPR042047">
    <property type="entry name" value="SleB_dom1"/>
</dbReference>
<evidence type="ECO:0000313" key="3">
    <source>
        <dbReference type="Proteomes" id="UP000789390"/>
    </source>
</evidence>
<dbReference type="OrthoDB" id="9983162at2759"/>
<sequence>MSTNVNVGTRNYEILLRTVFGEAAGEDEIGQRAICWVIYNRVKGNKSYWYDKNEGNTIAGVCLKRRQFECWNLEGEKRRQMENNMATDWGKRSLREIGNWLPHVYSQPDSNPIGERDHFHNPTTEPNPSWLANVGERKEIGNHSNQMVGVRPVPLLDCHLISMSGSFSSTEEKSYRQAISSAGCDPPTTEESVNCSLKCYVSLSLCSGGSDAKRVDYKVHRSRNNKSCWLHIRRRNHTRIVTIRSTAAGCFQILIPDHRLFQFLSTLKPLDSWAEIIPFKLSISHTNRLIKRRHILLQTTIPHPFIPESSLASFPISILPILLITPQPHPPTTTAIPLNIRK</sequence>
<protein>
    <recommendedName>
        <fullName evidence="1">Cell wall hydrolase SleB domain-containing protein</fullName>
    </recommendedName>
</protein>
<proteinExistence type="predicted"/>